<dbReference type="GO" id="GO:0001664">
    <property type="term" value="F:G protein-coupled receptor binding"/>
    <property type="evidence" value="ECO:0007669"/>
    <property type="project" value="TreeGrafter"/>
</dbReference>
<sequence>MAAEPEPTSWEEQLRKMLPEGAPLPDEEHLDYSISVDYKGPSPFYKRPINPMYPKTKFTTFPKRALSLTPKNAAFWRSHSSSDSTDVYDRRPSVSSVAFDKSEDESFEDGDESVCESHDRENSTCSDDEKKRLERNDGGEKEMGRKDCVFRGGNKWRGCGRCGKRKNGLFVEMEECMVCGVEYCMKCVLKAMGAMSEGRKCVGCIGNPIDEVNRGRLGSCSRALGRVCGPSEIKKIMQCEKECKANQVRPEQVIVNGKPLNEVELMELLECKFPPKNMKPGRYWYDEESGLWGKEGEKPRSIISSRLDVGGKLQVDASKGNTRVYMNGREITRIELRILKVANVQCPRDTRFWLYDDGSYEEEGQNNIKGWIWGKASIRFLCSLFSLPVPSESPYCANGKPPSVSSRVLSKNMEQPNVHKLLLLGLERSGTETIFKQVKLLYANKFTAGELLDMKLKIQSNVYRYLCILLEWREHFEEEALSKESPGLAADRSAPGLSEIDMSRECIYSVNLKIKQFSDWFLDIMTAGDLDTSLPTFARENASFIDEIWKNPAIQETYKRGEELQVLPDVAKYFLDRVIEVSSDEYEPSEQDILLAEGVIPGNGLACTEFSFDDHSAISEIFDENYVTQNDLPMYQLIQLSSRGLQSSQKQLEMFEGMNAVVFCVSLTDYHQVSIQRSGIQQNKMLENRDFLETIVRNSCFAGTPHILLLNKYDQFHDKIKEVPLTVCEWFRDFNPLKTHSKNHSSKHQAYHHVAVKFKRWHSSITGRKLYVWPIRDLERTSIDEVFIYIREIIDWAERKGDFHASSTGSLSSAEMSCSQNLTTFAS</sequence>
<dbReference type="GO" id="GO:0003924">
    <property type="term" value="F:GTPase activity"/>
    <property type="evidence" value="ECO:0007669"/>
    <property type="project" value="InterPro"/>
</dbReference>
<keyword evidence="3 5" id="KW-0342">GTP-binding</keyword>
<evidence type="ECO:0000256" key="5">
    <source>
        <dbReference type="PIRSR" id="PIRSR601019-1"/>
    </source>
</evidence>
<evidence type="ECO:0000313" key="8">
    <source>
        <dbReference type="Proteomes" id="UP000250235"/>
    </source>
</evidence>
<dbReference type="SMART" id="SM00275">
    <property type="entry name" value="G_alpha"/>
    <property type="match status" value="1"/>
</dbReference>
<dbReference type="GO" id="GO:0005525">
    <property type="term" value="F:GTP binding"/>
    <property type="evidence" value="ECO:0007669"/>
    <property type="project" value="UniProtKB-KW"/>
</dbReference>
<dbReference type="Gene3D" id="1.10.400.10">
    <property type="entry name" value="GI Alpha 1, domain 2-like"/>
    <property type="match status" value="1"/>
</dbReference>
<feature type="compositionally biased region" description="Acidic residues" evidence="6">
    <location>
        <begin position="102"/>
        <end position="114"/>
    </location>
</feature>
<evidence type="ECO:0000256" key="4">
    <source>
        <dbReference type="ARBA" id="ARBA00023224"/>
    </source>
</evidence>
<dbReference type="InterPro" id="IPR011025">
    <property type="entry name" value="GproteinA_insert"/>
</dbReference>
<feature type="compositionally biased region" description="Basic and acidic residues" evidence="6">
    <location>
        <begin position="115"/>
        <end position="140"/>
    </location>
</feature>
<dbReference type="EMBL" id="KQ987226">
    <property type="protein sequence ID" value="KZV57901.1"/>
    <property type="molecule type" value="Genomic_DNA"/>
</dbReference>
<evidence type="ECO:0000256" key="2">
    <source>
        <dbReference type="ARBA" id="ARBA00022741"/>
    </source>
</evidence>
<dbReference type="GO" id="GO:0031683">
    <property type="term" value="F:G-protein beta/gamma-subunit complex binding"/>
    <property type="evidence" value="ECO:0007669"/>
    <property type="project" value="InterPro"/>
</dbReference>
<organism evidence="7 8">
    <name type="scientific">Dorcoceras hygrometricum</name>
    <dbReference type="NCBI Taxonomy" id="472368"/>
    <lineage>
        <taxon>Eukaryota</taxon>
        <taxon>Viridiplantae</taxon>
        <taxon>Streptophyta</taxon>
        <taxon>Embryophyta</taxon>
        <taxon>Tracheophyta</taxon>
        <taxon>Spermatophyta</taxon>
        <taxon>Magnoliopsida</taxon>
        <taxon>eudicotyledons</taxon>
        <taxon>Gunneridae</taxon>
        <taxon>Pentapetalae</taxon>
        <taxon>asterids</taxon>
        <taxon>lamiids</taxon>
        <taxon>Lamiales</taxon>
        <taxon>Gesneriaceae</taxon>
        <taxon>Didymocarpoideae</taxon>
        <taxon>Trichosporeae</taxon>
        <taxon>Loxocarpinae</taxon>
        <taxon>Dorcoceras</taxon>
    </lineage>
</organism>
<dbReference type="PANTHER" id="PTHR10218">
    <property type="entry name" value="GTP-BINDING PROTEIN ALPHA SUBUNIT"/>
    <property type="match status" value="1"/>
</dbReference>
<dbReference type="InterPro" id="IPR001019">
    <property type="entry name" value="Gprotein_alpha_su"/>
</dbReference>
<name>A0A2Z7DIU0_9LAMI</name>
<dbReference type="GO" id="GO:0046872">
    <property type="term" value="F:metal ion binding"/>
    <property type="evidence" value="ECO:0007669"/>
    <property type="project" value="UniProtKB-KW"/>
</dbReference>
<dbReference type="Proteomes" id="UP000250235">
    <property type="component" value="Unassembled WGS sequence"/>
</dbReference>
<dbReference type="SUPFAM" id="SSF52540">
    <property type="entry name" value="P-loop containing nucleoside triphosphate hydrolases"/>
    <property type="match status" value="1"/>
</dbReference>
<evidence type="ECO:0000256" key="1">
    <source>
        <dbReference type="ARBA" id="ARBA00022723"/>
    </source>
</evidence>
<feature type="region of interest" description="Disordered" evidence="6">
    <location>
        <begin position="99"/>
        <end position="140"/>
    </location>
</feature>
<dbReference type="GO" id="GO:0005834">
    <property type="term" value="C:heterotrimeric G-protein complex"/>
    <property type="evidence" value="ECO:0007669"/>
    <property type="project" value="TreeGrafter"/>
</dbReference>
<protein>
    <recommendedName>
        <fullName evidence="9">Extra-large guanine nucleotide-binding protein 3-like</fullName>
    </recommendedName>
</protein>
<dbReference type="Pfam" id="PF00503">
    <property type="entry name" value="G-alpha"/>
    <property type="match status" value="1"/>
</dbReference>
<reference evidence="7 8" key="1">
    <citation type="journal article" date="2015" name="Proc. Natl. Acad. Sci. U.S.A.">
        <title>The resurrection genome of Boea hygrometrica: A blueprint for survival of dehydration.</title>
        <authorList>
            <person name="Xiao L."/>
            <person name="Yang G."/>
            <person name="Zhang L."/>
            <person name="Yang X."/>
            <person name="Zhao S."/>
            <person name="Ji Z."/>
            <person name="Zhou Q."/>
            <person name="Hu M."/>
            <person name="Wang Y."/>
            <person name="Chen M."/>
            <person name="Xu Y."/>
            <person name="Jin H."/>
            <person name="Xiao X."/>
            <person name="Hu G."/>
            <person name="Bao F."/>
            <person name="Hu Y."/>
            <person name="Wan P."/>
            <person name="Li L."/>
            <person name="Deng X."/>
            <person name="Kuang T."/>
            <person name="Xiang C."/>
            <person name="Zhu J.K."/>
            <person name="Oliver M.J."/>
            <person name="He Y."/>
        </authorList>
    </citation>
    <scope>NUCLEOTIDE SEQUENCE [LARGE SCALE GENOMIC DNA]</scope>
    <source>
        <strain evidence="8">cv. XS01</strain>
    </source>
</reference>
<dbReference type="SUPFAM" id="SSF47895">
    <property type="entry name" value="Transducin (alpha subunit), insertion domain"/>
    <property type="match status" value="1"/>
</dbReference>
<accession>A0A2Z7DIU0</accession>
<dbReference type="InterPro" id="IPR027417">
    <property type="entry name" value="P-loop_NTPase"/>
</dbReference>
<dbReference type="PROSITE" id="PS51882">
    <property type="entry name" value="G_ALPHA"/>
    <property type="match status" value="1"/>
</dbReference>
<dbReference type="FunFam" id="3.40.50.300:FF:000692">
    <property type="entry name" value="Guanine nucleotide-binding protein subunit alpha"/>
    <property type="match status" value="1"/>
</dbReference>
<feature type="binding site" evidence="5">
    <location>
        <begin position="711"/>
        <end position="714"/>
    </location>
    <ligand>
        <name>GTP</name>
        <dbReference type="ChEBI" id="CHEBI:37565"/>
    </ligand>
</feature>
<evidence type="ECO:0008006" key="9">
    <source>
        <dbReference type="Google" id="ProtNLM"/>
    </source>
</evidence>
<proteinExistence type="predicted"/>
<keyword evidence="8" id="KW-1185">Reference proteome</keyword>
<dbReference type="GO" id="GO:0005737">
    <property type="term" value="C:cytoplasm"/>
    <property type="evidence" value="ECO:0007669"/>
    <property type="project" value="TreeGrafter"/>
</dbReference>
<evidence type="ECO:0000313" key="7">
    <source>
        <dbReference type="EMBL" id="KZV57901.1"/>
    </source>
</evidence>
<feature type="binding site" evidence="5">
    <location>
        <begin position="623"/>
        <end position="639"/>
    </location>
    <ligand>
        <name>GTP</name>
        <dbReference type="ChEBI" id="CHEBI:37565"/>
    </ligand>
</feature>
<dbReference type="AlphaFoldDB" id="A0A2Z7DIU0"/>
<dbReference type="GO" id="GO:0007188">
    <property type="term" value="P:adenylate cyclase-modulating G protein-coupled receptor signaling pathway"/>
    <property type="evidence" value="ECO:0007669"/>
    <property type="project" value="TreeGrafter"/>
</dbReference>
<keyword evidence="1" id="KW-0479">Metal-binding</keyword>
<evidence type="ECO:0000256" key="3">
    <source>
        <dbReference type="ARBA" id="ARBA00023134"/>
    </source>
</evidence>
<dbReference type="OrthoDB" id="5817230at2759"/>
<keyword evidence="4" id="KW-0807">Transducer</keyword>
<keyword evidence="2 5" id="KW-0547">Nucleotide-binding</keyword>
<dbReference type="Gene3D" id="3.40.50.300">
    <property type="entry name" value="P-loop containing nucleotide triphosphate hydrolases"/>
    <property type="match status" value="1"/>
</dbReference>
<gene>
    <name evidence="7" type="ORF">F511_12507</name>
</gene>
<dbReference type="PRINTS" id="PR00318">
    <property type="entry name" value="GPROTEINA"/>
</dbReference>
<evidence type="ECO:0000256" key="6">
    <source>
        <dbReference type="SAM" id="MobiDB-lite"/>
    </source>
</evidence>
<dbReference type="PANTHER" id="PTHR10218:SF317">
    <property type="entry name" value="EXTRA-LARGE GUANINE NUCLEOTIDE-BINDING PROTEIN 3-LIKE"/>
    <property type="match status" value="1"/>
</dbReference>